<sequence length="68" mass="7847">MRPTILPTDVSHKNHHDAVSKAFSASQCVTIRAYDHCHLQAVSGERFERRSRRTPRRDRAARECLLTC</sequence>
<proteinExistence type="predicted"/>
<protein>
    <submittedName>
        <fullName evidence="1">Uncharacterized protein</fullName>
    </submittedName>
</protein>
<dbReference type="AlphaFoldDB" id="A0A016UDI9"/>
<gene>
    <name evidence="1" type="primary">Acey_s0046.g1350</name>
    <name evidence="1" type="ORF">Y032_0046g1350</name>
</gene>
<dbReference type="Proteomes" id="UP000024635">
    <property type="component" value="Unassembled WGS sequence"/>
</dbReference>
<evidence type="ECO:0000313" key="1">
    <source>
        <dbReference type="EMBL" id="EYC12658.1"/>
    </source>
</evidence>
<reference evidence="2" key="1">
    <citation type="journal article" date="2015" name="Nat. Genet.">
        <title>The genome and transcriptome of the zoonotic hookworm Ancylostoma ceylanicum identify infection-specific gene families.</title>
        <authorList>
            <person name="Schwarz E.M."/>
            <person name="Hu Y."/>
            <person name="Antoshechkin I."/>
            <person name="Miller M.M."/>
            <person name="Sternberg P.W."/>
            <person name="Aroian R.V."/>
        </authorList>
    </citation>
    <scope>NUCLEOTIDE SEQUENCE</scope>
    <source>
        <strain evidence="2">HY135</strain>
    </source>
</reference>
<dbReference type="EMBL" id="JARK01001382">
    <property type="protein sequence ID" value="EYC12658.1"/>
    <property type="molecule type" value="Genomic_DNA"/>
</dbReference>
<comment type="caution">
    <text evidence="1">The sequence shown here is derived from an EMBL/GenBank/DDBJ whole genome shotgun (WGS) entry which is preliminary data.</text>
</comment>
<organism evidence="1 2">
    <name type="scientific">Ancylostoma ceylanicum</name>
    <dbReference type="NCBI Taxonomy" id="53326"/>
    <lineage>
        <taxon>Eukaryota</taxon>
        <taxon>Metazoa</taxon>
        <taxon>Ecdysozoa</taxon>
        <taxon>Nematoda</taxon>
        <taxon>Chromadorea</taxon>
        <taxon>Rhabditida</taxon>
        <taxon>Rhabditina</taxon>
        <taxon>Rhabditomorpha</taxon>
        <taxon>Strongyloidea</taxon>
        <taxon>Ancylostomatidae</taxon>
        <taxon>Ancylostomatinae</taxon>
        <taxon>Ancylostoma</taxon>
    </lineage>
</organism>
<accession>A0A016UDI9</accession>
<keyword evidence="2" id="KW-1185">Reference proteome</keyword>
<name>A0A016UDI9_9BILA</name>
<evidence type="ECO:0000313" key="2">
    <source>
        <dbReference type="Proteomes" id="UP000024635"/>
    </source>
</evidence>